<protein>
    <recommendedName>
        <fullName evidence="1">Tc3 transposase DNA binding domain-containing protein</fullName>
    </recommendedName>
</protein>
<dbReference type="Gene3D" id="1.10.10.60">
    <property type="entry name" value="Homeodomain-like"/>
    <property type="match status" value="1"/>
</dbReference>
<keyword evidence="3" id="KW-1185">Reference proteome</keyword>
<sequence>MYYKIELSNENCGQTERMRLIGEESGETAVAINRHRNTVSNYLKDPDNYGCIKHSGHIPTVDQRIKWRIRHLAINENMSCRQIKVELGLIVRRQRIQQYLKHNIGLRCENKITETR</sequence>
<organism evidence="2 3">
    <name type="scientific">Glossina austeni</name>
    <name type="common">Savannah tsetse fly</name>
    <dbReference type="NCBI Taxonomy" id="7395"/>
    <lineage>
        <taxon>Eukaryota</taxon>
        <taxon>Metazoa</taxon>
        <taxon>Ecdysozoa</taxon>
        <taxon>Arthropoda</taxon>
        <taxon>Hexapoda</taxon>
        <taxon>Insecta</taxon>
        <taxon>Pterygota</taxon>
        <taxon>Neoptera</taxon>
        <taxon>Endopterygota</taxon>
        <taxon>Diptera</taxon>
        <taxon>Brachycera</taxon>
        <taxon>Muscomorpha</taxon>
        <taxon>Hippoboscoidea</taxon>
        <taxon>Glossinidae</taxon>
        <taxon>Glossina</taxon>
    </lineage>
</organism>
<feature type="domain" description="Tc3 transposase DNA binding" evidence="1">
    <location>
        <begin position="7"/>
        <end position="51"/>
    </location>
</feature>
<dbReference type="VEuPathDB" id="VectorBase:GAUT000567"/>
<dbReference type="GO" id="GO:0003677">
    <property type="term" value="F:DNA binding"/>
    <property type="evidence" value="ECO:0007669"/>
    <property type="project" value="InterPro"/>
</dbReference>
<proteinExistence type="predicted"/>
<accession>A0A1A9UD70</accession>
<evidence type="ECO:0000259" key="1">
    <source>
        <dbReference type="Pfam" id="PF11427"/>
    </source>
</evidence>
<evidence type="ECO:0000313" key="2">
    <source>
        <dbReference type="EnsemblMetazoa" id="GAUT000567-PA"/>
    </source>
</evidence>
<reference evidence="2" key="1">
    <citation type="submission" date="2020-05" db="UniProtKB">
        <authorList>
            <consortium name="EnsemblMetazoa"/>
        </authorList>
    </citation>
    <scope>IDENTIFICATION</scope>
    <source>
        <strain evidence="2">TTRI</strain>
    </source>
</reference>
<dbReference type="EnsemblMetazoa" id="GAUT000567-RA">
    <property type="protein sequence ID" value="GAUT000567-PA"/>
    <property type="gene ID" value="GAUT000567"/>
</dbReference>
<dbReference type="Proteomes" id="UP000078200">
    <property type="component" value="Unassembled WGS sequence"/>
</dbReference>
<name>A0A1A9UD70_GLOAU</name>
<evidence type="ECO:0000313" key="3">
    <source>
        <dbReference type="Proteomes" id="UP000078200"/>
    </source>
</evidence>
<dbReference type="InterPro" id="IPR025898">
    <property type="entry name" value="Tc3_transposase_DNA-bd_dom"/>
</dbReference>
<dbReference type="Pfam" id="PF11427">
    <property type="entry name" value="HTH_Tnp_Tc3_1"/>
    <property type="match status" value="1"/>
</dbReference>
<dbReference type="AlphaFoldDB" id="A0A1A9UD70"/>